<comment type="caution">
    <text evidence="2">The sequence shown here is derived from an EMBL/GenBank/DDBJ whole genome shotgun (WGS) entry which is preliminary data.</text>
</comment>
<name>A0A9D4H0L4_DREPO</name>
<evidence type="ECO:0000313" key="3">
    <source>
        <dbReference type="Proteomes" id="UP000828390"/>
    </source>
</evidence>
<sequence>MHSTDHSSRSRYMYQQETPRQSETVPRSPLHLQRTVSQTGGAPANDTQTVCDGAKTVCVPALDFHTVCDGARQSLRQAGHPQETPKQSVTVPR</sequence>
<dbReference type="AlphaFoldDB" id="A0A9D4H0L4"/>
<protein>
    <submittedName>
        <fullName evidence="2">Uncharacterized protein</fullName>
    </submittedName>
</protein>
<keyword evidence="3" id="KW-1185">Reference proteome</keyword>
<gene>
    <name evidence="2" type="ORF">DPMN_128325</name>
</gene>
<accession>A0A9D4H0L4</accession>
<evidence type="ECO:0000313" key="2">
    <source>
        <dbReference type="EMBL" id="KAH3826420.1"/>
    </source>
</evidence>
<reference evidence="2" key="2">
    <citation type="submission" date="2020-11" db="EMBL/GenBank/DDBJ databases">
        <authorList>
            <person name="McCartney M.A."/>
            <person name="Auch B."/>
            <person name="Kono T."/>
            <person name="Mallez S."/>
            <person name="Becker A."/>
            <person name="Gohl D.M."/>
            <person name="Silverstein K.A.T."/>
            <person name="Koren S."/>
            <person name="Bechman K.B."/>
            <person name="Herman A."/>
            <person name="Abrahante J.E."/>
            <person name="Garbe J."/>
        </authorList>
    </citation>
    <scope>NUCLEOTIDE SEQUENCE</scope>
    <source>
        <strain evidence="2">Duluth1</strain>
        <tissue evidence="2">Whole animal</tissue>
    </source>
</reference>
<proteinExistence type="predicted"/>
<organism evidence="2 3">
    <name type="scientific">Dreissena polymorpha</name>
    <name type="common">Zebra mussel</name>
    <name type="synonym">Mytilus polymorpha</name>
    <dbReference type="NCBI Taxonomy" id="45954"/>
    <lineage>
        <taxon>Eukaryota</taxon>
        <taxon>Metazoa</taxon>
        <taxon>Spiralia</taxon>
        <taxon>Lophotrochozoa</taxon>
        <taxon>Mollusca</taxon>
        <taxon>Bivalvia</taxon>
        <taxon>Autobranchia</taxon>
        <taxon>Heteroconchia</taxon>
        <taxon>Euheterodonta</taxon>
        <taxon>Imparidentia</taxon>
        <taxon>Neoheterodontei</taxon>
        <taxon>Myida</taxon>
        <taxon>Dreissenoidea</taxon>
        <taxon>Dreissenidae</taxon>
        <taxon>Dreissena</taxon>
    </lineage>
</organism>
<dbReference type="Proteomes" id="UP000828390">
    <property type="component" value="Unassembled WGS sequence"/>
</dbReference>
<feature type="compositionally biased region" description="Polar residues" evidence="1">
    <location>
        <begin position="13"/>
        <end position="25"/>
    </location>
</feature>
<evidence type="ECO:0000256" key="1">
    <source>
        <dbReference type="SAM" id="MobiDB-lite"/>
    </source>
</evidence>
<dbReference type="EMBL" id="JAIWYP010000005">
    <property type="protein sequence ID" value="KAH3826420.1"/>
    <property type="molecule type" value="Genomic_DNA"/>
</dbReference>
<reference evidence="2" key="1">
    <citation type="journal article" date="2019" name="bioRxiv">
        <title>The Genome of the Zebra Mussel, Dreissena polymorpha: A Resource for Invasive Species Research.</title>
        <authorList>
            <person name="McCartney M.A."/>
            <person name="Auch B."/>
            <person name="Kono T."/>
            <person name="Mallez S."/>
            <person name="Zhang Y."/>
            <person name="Obille A."/>
            <person name="Becker A."/>
            <person name="Abrahante J.E."/>
            <person name="Garbe J."/>
            <person name="Badalamenti J.P."/>
            <person name="Herman A."/>
            <person name="Mangelson H."/>
            <person name="Liachko I."/>
            <person name="Sullivan S."/>
            <person name="Sone E.D."/>
            <person name="Koren S."/>
            <person name="Silverstein K.A.T."/>
            <person name="Beckman K.B."/>
            <person name="Gohl D.M."/>
        </authorList>
    </citation>
    <scope>NUCLEOTIDE SEQUENCE</scope>
    <source>
        <strain evidence="2">Duluth1</strain>
        <tissue evidence="2">Whole animal</tissue>
    </source>
</reference>
<feature type="region of interest" description="Disordered" evidence="1">
    <location>
        <begin position="1"/>
        <end position="49"/>
    </location>
</feature>
<feature type="compositionally biased region" description="Polar residues" evidence="1">
    <location>
        <begin position="34"/>
        <end position="49"/>
    </location>
</feature>